<sequence>MDFPVARCALDVPLPHLDRFFDYEVAEADDELAVPGARVRVRFAGRQRDGFVVERLATSEAAKLSRLEKVVSPEPVLQAQQVELVRAVADHCGGSFSDVMRLAVPPRHAATEKAEPKPWPQPELPDQVEGPLSGYPHGTDYLDDLAAGGSRRVAWTVAPSTAHDPWQGLVQATVATLRSGRGVMLLVPDVKDLEALRSRLAEVVGAGCIAVLHADLGPSARYRNFLALARGTARVVVGTRAAAFAPVADLGLVALWDDGDDLWAEPRAPYFHTRDVAAIRATQQKCSLLFASRARSCELQLWVDRGWLAPVVLPTGEARRLAPAVRVSADSDKALERDPLAASVRLPNLVFQTIRAGLAQGPVLVQVPRSGYLVALSCQTCRTPVRCPHCQGPVRGRRRDGEQQLSCAWCGRLVTGWQCPTCGDHRLRAPVVGAGRTTEELGRAFPGTTVLESSGEQVKQGVGERPALVIATPGAEPPAAGGYAAAVLLDATVQLSRPDLRVSEETLRRWLNVLGLVRSGEHGGTVAVVGPSDDRTIQALVRVDPVGFAERELAERFEARLPPAVKFITLDGSPDALQQMEQALELPEVCDVLGPVPLPPTAQGDPVSRLTLRTPLAHGRELTAAVKAASAVRSARKDDGSVRVSVDPAALA</sequence>
<comment type="function">
    <text evidence="8">Initiates the restart of stalled replication forks, which reloads the replicative helicase on sites other than the origin of replication. Recognizes and binds to abandoned replication forks and remodels them to uncover a helicase loading site. Promotes assembly of the primosome at these replication forks.</text>
</comment>
<evidence type="ECO:0000256" key="5">
    <source>
        <dbReference type="ARBA" id="ARBA00022833"/>
    </source>
</evidence>
<dbReference type="Proteomes" id="UP001597326">
    <property type="component" value="Unassembled WGS sequence"/>
</dbReference>
<comment type="caution">
    <text evidence="8">As this protein does not have any detectable helicase domains, it probably does not have helicase activity.</text>
</comment>
<keyword evidence="2 8" id="KW-0235">DNA replication</keyword>
<feature type="binding site" evidence="8">
    <location>
        <position position="390"/>
    </location>
    <ligand>
        <name>Zn(2+)</name>
        <dbReference type="ChEBI" id="CHEBI:29105"/>
        <label>2</label>
    </ligand>
</feature>
<keyword evidence="1 8" id="KW-0639">Primosome</keyword>
<dbReference type="InterPro" id="IPR005259">
    <property type="entry name" value="PriA"/>
</dbReference>
<evidence type="ECO:0000256" key="6">
    <source>
        <dbReference type="ARBA" id="ARBA00022840"/>
    </source>
</evidence>
<evidence type="ECO:0000256" key="1">
    <source>
        <dbReference type="ARBA" id="ARBA00022515"/>
    </source>
</evidence>
<keyword evidence="7 8" id="KW-0238">DNA-binding</keyword>
<reference evidence="11" key="1">
    <citation type="journal article" date="2019" name="Int. J. Syst. Evol. Microbiol.">
        <title>The Global Catalogue of Microorganisms (GCM) 10K type strain sequencing project: providing services to taxonomists for standard genome sequencing and annotation.</title>
        <authorList>
            <consortium name="The Broad Institute Genomics Platform"/>
            <consortium name="The Broad Institute Genome Sequencing Center for Infectious Disease"/>
            <person name="Wu L."/>
            <person name="Ma J."/>
        </authorList>
    </citation>
    <scope>NUCLEOTIDE SEQUENCE [LARGE SCALE GENOMIC DNA]</scope>
    <source>
        <strain evidence="11">CAIM 431</strain>
    </source>
</reference>
<comment type="subunit">
    <text evidence="8">Component of the replication restart primosome.</text>
</comment>
<dbReference type="InterPro" id="IPR027417">
    <property type="entry name" value="P-loop_NTPase"/>
</dbReference>
<keyword evidence="6 8" id="KW-0067">ATP-binding</keyword>
<dbReference type="PANTHER" id="PTHR30580">
    <property type="entry name" value="PRIMOSOMAL PROTEIN N"/>
    <property type="match status" value="1"/>
</dbReference>
<dbReference type="HAMAP" id="MF_00983">
    <property type="entry name" value="PriA"/>
    <property type="match status" value="1"/>
</dbReference>
<feature type="binding site" evidence="8">
    <location>
        <position position="378"/>
    </location>
    <ligand>
        <name>Zn(2+)</name>
        <dbReference type="ChEBI" id="CHEBI:29105"/>
        <label>1</label>
    </ligand>
</feature>
<protein>
    <recommendedName>
        <fullName evidence="8">Probable replication restart protein PriA</fullName>
    </recommendedName>
    <alternativeName>
        <fullName evidence="8">Putative ATP-dependent DNA helicase PriA</fullName>
    </alternativeName>
</protein>
<evidence type="ECO:0000256" key="3">
    <source>
        <dbReference type="ARBA" id="ARBA00022723"/>
    </source>
</evidence>
<keyword evidence="4 8" id="KW-0547">Nucleotide-binding</keyword>
<feature type="binding site" evidence="8">
    <location>
        <position position="419"/>
    </location>
    <ligand>
        <name>Zn(2+)</name>
        <dbReference type="ChEBI" id="CHEBI:29105"/>
        <label>1</label>
    </ligand>
</feature>
<keyword evidence="5 8" id="KW-0862">Zinc</keyword>
<evidence type="ECO:0000256" key="4">
    <source>
        <dbReference type="ARBA" id="ARBA00022741"/>
    </source>
</evidence>
<keyword evidence="3 8" id="KW-0479">Metal-binding</keyword>
<feature type="binding site" evidence="8">
    <location>
        <position position="422"/>
    </location>
    <ligand>
        <name>Zn(2+)</name>
        <dbReference type="ChEBI" id="CHEBI:29105"/>
        <label>1</label>
    </ligand>
</feature>
<name>A0ABW4RWM6_9ACTN</name>
<proteinExistence type="inferred from homology"/>
<comment type="caution">
    <text evidence="10">The sequence shown here is derived from an EMBL/GenBank/DDBJ whole genome shotgun (WGS) entry which is preliminary data.</text>
</comment>
<dbReference type="InterPro" id="IPR042115">
    <property type="entry name" value="PriA_3primeBD_sf"/>
</dbReference>
<keyword evidence="11" id="KW-1185">Reference proteome</keyword>
<accession>A0ABW4RWM6</accession>
<evidence type="ECO:0000313" key="11">
    <source>
        <dbReference type="Proteomes" id="UP001597326"/>
    </source>
</evidence>
<dbReference type="Pfam" id="PF17764">
    <property type="entry name" value="PriA_3primeBD"/>
    <property type="match status" value="1"/>
</dbReference>
<feature type="binding site" evidence="8">
    <location>
        <position position="407"/>
    </location>
    <ligand>
        <name>Zn(2+)</name>
        <dbReference type="ChEBI" id="CHEBI:29105"/>
        <label>2</label>
    </ligand>
</feature>
<gene>
    <name evidence="8" type="primary">priA</name>
    <name evidence="10" type="ORF">ACFSCS_06470</name>
</gene>
<dbReference type="RefSeq" id="WP_343873463.1">
    <property type="nucleotide sequence ID" value="NZ_BAAAIX010000016.1"/>
</dbReference>
<dbReference type="PANTHER" id="PTHR30580:SF0">
    <property type="entry name" value="PRIMOSOMAL PROTEIN N"/>
    <property type="match status" value="1"/>
</dbReference>
<dbReference type="SUPFAM" id="SSF52540">
    <property type="entry name" value="P-loop containing nucleoside triphosphate hydrolases"/>
    <property type="match status" value="1"/>
</dbReference>
<dbReference type="InterPro" id="IPR041222">
    <property type="entry name" value="PriA_3primeBD"/>
</dbReference>
<evidence type="ECO:0000256" key="8">
    <source>
        <dbReference type="HAMAP-Rule" id="MF_00983"/>
    </source>
</evidence>
<evidence type="ECO:0000259" key="9">
    <source>
        <dbReference type="Pfam" id="PF17764"/>
    </source>
</evidence>
<evidence type="ECO:0000313" key="10">
    <source>
        <dbReference type="EMBL" id="MFD1889833.1"/>
    </source>
</evidence>
<evidence type="ECO:0000256" key="2">
    <source>
        <dbReference type="ARBA" id="ARBA00022705"/>
    </source>
</evidence>
<organism evidence="10 11">
    <name type="scientific">Luteococcus peritonei</name>
    <dbReference type="NCBI Taxonomy" id="88874"/>
    <lineage>
        <taxon>Bacteria</taxon>
        <taxon>Bacillati</taxon>
        <taxon>Actinomycetota</taxon>
        <taxon>Actinomycetes</taxon>
        <taxon>Propionibacteriales</taxon>
        <taxon>Propionibacteriaceae</taxon>
        <taxon>Luteococcus</taxon>
    </lineage>
</organism>
<dbReference type="Gene3D" id="3.40.1440.60">
    <property type="entry name" value="PriA, 3(prime) DNA-binding domain"/>
    <property type="match status" value="1"/>
</dbReference>
<dbReference type="Gene3D" id="3.40.50.300">
    <property type="entry name" value="P-loop containing nucleotide triphosphate hydrolases"/>
    <property type="match status" value="1"/>
</dbReference>
<feature type="binding site" evidence="8">
    <location>
        <position position="410"/>
    </location>
    <ligand>
        <name>Zn(2+)</name>
        <dbReference type="ChEBI" id="CHEBI:29105"/>
        <label>2</label>
    </ligand>
</feature>
<comment type="similarity">
    <text evidence="8">Belongs to the helicase family. PriA subfamily.</text>
</comment>
<feature type="binding site" evidence="8">
    <location>
        <position position="381"/>
    </location>
    <ligand>
        <name>Zn(2+)</name>
        <dbReference type="ChEBI" id="CHEBI:29105"/>
        <label>1</label>
    </ligand>
</feature>
<feature type="domain" description="Primosomal protein N' 3' DNA-binding" evidence="9">
    <location>
        <begin position="10"/>
        <end position="105"/>
    </location>
</feature>
<evidence type="ECO:0000256" key="7">
    <source>
        <dbReference type="ARBA" id="ARBA00023125"/>
    </source>
</evidence>
<dbReference type="EMBL" id="JBHUFZ010000015">
    <property type="protein sequence ID" value="MFD1889833.1"/>
    <property type="molecule type" value="Genomic_DNA"/>
</dbReference>
<comment type="cofactor">
    <cofactor evidence="8">
        <name>Zn(2+)</name>
        <dbReference type="ChEBI" id="CHEBI:29105"/>
    </cofactor>
    <text evidence="8">Binds 2 zinc ions per subunit.</text>
</comment>
<feature type="binding site" evidence="8">
    <location>
        <position position="387"/>
    </location>
    <ligand>
        <name>Zn(2+)</name>
        <dbReference type="ChEBI" id="CHEBI:29105"/>
        <label>2</label>
    </ligand>
</feature>